<reference evidence="2" key="1">
    <citation type="submission" date="2020-05" db="EMBL/GenBank/DDBJ databases">
        <authorList>
            <person name="Brown S."/>
            <person name="Huntemann M."/>
            <person name="Clum A."/>
            <person name="Spunde A."/>
            <person name="Palaniappan K."/>
            <person name="Ritter S."/>
            <person name="Mikhailova N."/>
            <person name="Chen I.-M."/>
            <person name="Stamatis D."/>
            <person name="Reddy T."/>
            <person name="O'Malley R."/>
            <person name="Daum C."/>
            <person name="Shapiro N."/>
            <person name="Ivanova N."/>
            <person name="Kyrpides N."/>
            <person name="Woyke T."/>
        </authorList>
    </citation>
    <scope>NUCLEOTIDE SEQUENCE</scope>
    <source>
        <strain evidence="2">DJ080</strain>
    </source>
</reference>
<dbReference type="CDD" id="cd04301">
    <property type="entry name" value="NAT_SF"/>
    <property type="match status" value="1"/>
</dbReference>
<protein>
    <submittedName>
        <fullName evidence="2">GNAT superfamily N-acetyltransferase</fullName>
    </submittedName>
</protein>
<dbReference type="AlphaFoldDB" id="A0AAX0AUE8"/>
<dbReference type="Pfam" id="PF00583">
    <property type="entry name" value="Acetyltransf_1"/>
    <property type="match status" value="1"/>
</dbReference>
<reference evidence="2" key="2">
    <citation type="journal article" date="2022" name="Nat. Biotechnol.">
        <title>Carbon-negative production of acetone and isopropanol by gas fermentation at industrial pilot scale.</title>
        <authorList>
            <person name="Liew F.E."/>
            <person name="Nogle R."/>
            <person name="Abdalla T."/>
            <person name="Rasor B.J."/>
            <person name="Canter C."/>
            <person name="Jensen R.O."/>
            <person name="Wang L."/>
            <person name="Strutz J."/>
            <person name="Chirania P."/>
            <person name="De Tissera S."/>
            <person name="Mueller A.P."/>
            <person name="Ruan Z."/>
            <person name="Gao A."/>
            <person name="Tran L."/>
            <person name="Engle N.L."/>
            <person name="Bromley J.C."/>
            <person name="Daniell J."/>
            <person name="Conrado R."/>
            <person name="Tschaplinski T.J."/>
            <person name="Giannone R.J."/>
            <person name="Hettich R.L."/>
            <person name="Karim A.S."/>
            <person name="Simpson S.D."/>
            <person name="Brown S.D."/>
            <person name="Leang C."/>
            <person name="Jewett M.C."/>
            <person name="Kopke M."/>
        </authorList>
    </citation>
    <scope>NUCLEOTIDE SEQUENCE</scope>
    <source>
        <strain evidence="2">DJ080</strain>
    </source>
</reference>
<dbReference type="GO" id="GO:0016747">
    <property type="term" value="F:acyltransferase activity, transferring groups other than amino-acyl groups"/>
    <property type="evidence" value="ECO:0007669"/>
    <property type="project" value="InterPro"/>
</dbReference>
<dbReference type="Proteomes" id="UP001193748">
    <property type="component" value="Unassembled WGS sequence"/>
</dbReference>
<organism evidence="2 3">
    <name type="scientific">Clostridium beijerinckii</name>
    <name type="common">Clostridium MP</name>
    <dbReference type="NCBI Taxonomy" id="1520"/>
    <lineage>
        <taxon>Bacteria</taxon>
        <taxon>Bacillati</taxon>
        <taxon>Bacillota</taxon>
        <taxon>Clostridia</taxon>
        <taxon>Eubacteriales</taxon>
        <taxon>Clostridiaceae</taxon>
        <taxon>Clostridium</taxon>
    </lineage>
</organism>
<dbReference type="RefSeq" id="WP_173710136.1">
    <property type="nucleotide sequence ID" value="NZ_JABSWW010000001.1"/>
</dbReference>
<dbReference type="InterPro" id="IPR016181">
    <property type="entry name" value="Acyl_CoA_acyltransferase"/>
</dbReference>
<name>A0AAX0AUE8_CLOBE</name>
<comment type="caution">
    <text evidence="2">The sequence shown here is derived from an EMBL/GenBank/DDBJ whole genome shotgun (WGS) entry which is preliminary data.</text>
</comment>
<evidence type="ECO:0000259" key="1">
    <source>
        <dbReference type="PROSITE" id="PS51186"/>
    </source>
</evidence>
<dbReference type="EMBL" id="JABSWW010000001">
    <property type="protein sequence ID" value="NRT86762.1"/>
    <property type="molecule type" value="Genomic_DNA"/>
</dbReference>
<evidence type="ECO:0000313" key="2">
    <source>
        <dbReference type="EMBL" id="NRT86762.1"/>
    </source>
</evidence>
<accession>A0AAX0AUE8</accession>
<dbReference type="InterPro" id="IPR000182">
    <property type="entry name" value="GNAT_dom"/>
</dbReference>
<sequence>MMGNEWNDMNNINICKLTPERLDDYLYFFENIAHTDNKEWDRCYCVNFCSDNNLGIAELLRDPEVRRTYAIKYVNENIIQGYLAYYDGQVIGWCNTNDKKDCLGCFGWQIISGKTKAIEESIRVKSVFCFTVAPSMRGKHVATALLERVIQDATKEGYDYIESYPNKTESDMYYNFVGPIGLYKKFGFVQFGETENRLVFRKKLYVKDTDKNLVKLEKRN</sequence>
<feature type="domain" description="N-acetyltransferase" evidence="1">
    <location>
        <begin position="27"/>
        <end position="205"/>
    </location>
</feature>
<evidence type="ECO:0000313" key="3">
    <source>
        <dbReference type="Proteomes" id="UP001193748"/>
    </source>
</evidence>
<gene>
    <name evidence="2" type="ORF">B0H41_000441</name>
</gene>
<dbReference type="Gene3D" id="3.40.630.30">
    <property type="match status" value="1"/>
</dbReference>
<proteinExistence type="predicted"/>
<dbReference type="PROSITE" id="PS51186">
    <property type="entry name" value="GNAT"/>
    <property type="match status" value="1"/>
</dbReference>
<dbReference type="SUPFAM" id="SSF55729">
    <property type="entry name" value="Acyl-CoA N-acyltransferases (Nat)"/>
    <property type="match status" value="1"/>
</dbReference>